<dbReference type="InterPro" id="IPR001296">
    <property type="entry name" value="Glyco_trans_1"/>
</dbReference>
<evidence type="ECO:0000313" key="2">
    <source>
        <dbReference type="EMBL" id="PRY89484.1"/>
    </source>
</evidence>
<name>A0A2T0WSE9_9RHOB</name>
<keyword evidence="2" id="KW-0808">Transferase</keyword>
<dbReference type="CDD" id="cd03801">
    <property type="entry name" value="GT4_PimA-like"/>
    <property type="match status" value="1"/>
</dbReference>
<organism evidence="2 3">
    <name type="scientific">Donghicola tyrosinivorans</name>
    <dbReference type="NCBI Taxonomy" id="1652492"/>
    <lineage>
        <taxon>Bacteria</taxon>
        <taxon>Pseudomonadati</taxon>
        <taxon>Pseudomonadota</taxon>
        <taxon>Alphaproteobacteria</taxon>
        <taxon>Rhodobacterales</taxon>
        <taxon>Roseobacteraceae</taxon>
        <taxon>Donghicola</taxon>
    </lineage>
</organism>
<dbReference type="PANTHER" id="PTHR45947">
    <property type="entry name" value="SULFOQUINOVOSYL TRANSFERASE SQD2"/>
    <property type="match status" value="1"/>
</dbReference>
<dbReference type="Proteomes" id="UP000238392">
    <property type="component" value="Unassembled WGS sequence"/>
</dbReference>
<evidence type="ECO:0000259" key="1">
    <source>
        <dbReference type="Pfam" id="PF00534"/>
    </source>
</evidence>
<dbReference type="Gene3D" id="3.40.50.2000">
    <property type="entry name" value="Glycogen Phosphorylase B"/>
    <property type="match status" value="2"/>
</dbReference>
<dbReference type="AlphaFoldDB" id="A0A2T0WSE9"/>
<protein>
    <submittedName>
        <fullName evidence="2">Glycosyltransferase involved in cell wall biosynthesis</fullName>
    </submittedName>
</protein>
<dbReference type="SUPFAM" id="SSF53756">
    <property type="entry name" value="UDP-Glycosyltransferase/glycogen phosphorylase"/>
    <property type="match status" value="1"/>
</dbReference>
<feature type="domain" description="Glycosyl transferase family 1" evidence="1">
    <location>
        <begin position="217"/>
        <end position="378"/>
    </location>
</feature>
<dbReference type="EMBL" id="PVTQ01000006">
    <property type="protein sequence ID" value="PRY89484.1"/>
    <property type="molecule type" value="Genomic_DNA"/>
</dbReference>
<dbReference type="GO" id="GO:0016757">
    <property type="term" value="F:glycosyltransferase activity"/>
    <property type="evidence" value="ECO:0007669"/>
    <property type="project" value="InterPro"/>
</dbReference>
<dbReference type="PANTHER" id="PTHR45947:SF14">
    <property type="entry name" value="SLL1723 PROTEIN"/>
    <property type="match status" value="1"/>
</dbReference>
<dbReference type="Pfam" id="PF00534">
    <property type="entry name" value="Glycos_transf_1"/>
    <property type="match status" value="1"/>
</dbReference>
<dbReference type="RefSeq" id="WP_106264638.1">
    <property type="nucleotide sequence ID" value="NZ_PVTQ01000006.1"/>
</dbReference>
<sequence>MKICCIVSDFPKVTETFALANVQQFRAAGHAARVFHIKPFRSHEIVHPDAREVVEDAMHFGYFTPQTFGLAVRRALRRPMGVARVVRHIVKAFWSQPRHLAVSMMLVPQALALAQKAKEDGVDFFYAEFAGYPATVAWIASRMTGIPFGFSAHAHDIFITQSLLSQKARDAVFVRTISDFNRRFLVEKAHVPMDKISVIRCGVAPGLAEAPAPEAPVDGQPFQLLFVGALLPRKGVDVLLKALAWLPKDTNWRLRIIGGGSQEAALRDLAKTLPEGRVTFDGAQPSDVVHAAMAQAHLVIVPSIEGAEGRSEGIPVVLMEAMAHGRPVIASRLSGIPELVQAGVTGYLVAPGEVQALSTAIGRVMEEYPSALGLARAGQARVLADYNIGKNANALLELIRESK</sequence>
<keyword evidence="3" id="KW-1185">Reference proteome</keyword>
<gene>
    <name evidence="2" type="ORF">CLV74_106186</name>
</gene>
<accession>A0A2T0WSE9</accession>
<reference evidence="2 3" key="1">
    <citation type="submission" date="2018-03" db="EMBL/GenBank/DDBJ databases">
        <title>Genomic Encyclopedia of Archaeal and Bacterial Type Strains, Phase II (KMG-II): from individual species to whole genera.</title>
        <authorList>
            <person name="Goeker M."/>
        </authorList>
    </citation>
    <scope>NUCLEOTIDE SEQUENCE [LARGE SCALE GENOMIC DNA]</scope>
    <source>
        <strain evidence="2 3">DSM 100212</strain>
    </source>
</reference>
<comment type="caution">
    <text evidence="2">The sequence shown here is derived from an EMBL/GenBank/DDBJ whole genome shotgun (WGS) entry which is preliminary data.</text>
</comment>
<dbReference type="OrthoDB" id="9790710at2"/>
<proteinExistence type="predicted"/>
<evidence type="ECO:0000313" key="3">
    <source>
        <dbReference type="Proteomes" id="UP000238392"/>
    </source>
</evidence>
<dbReference type="InterPro" id="IPR050194">
    <property type="entry name" value="Glycosyltransferase_grp1"/>
</dbReference>